<dbReference type="RefSeq" id="WP_242867684.1">
    <property type="nucleotide sequence ID" value="NZ_KQ959840.1"/>
</dbReference>
<dbReference type="STRING" id="467210.HMPREF1866_02153"/>
<evidence type="ECO:0000256" key="1">
    <source>
        <dbReference type="ARBA" id="ARBA00001946"/>
    </source>
</evidence>
<evidence type="ECO:0000313" key="7">
    <source>
        <dbReference type="Proteomes" id="UP000070394"/>
    </source>
</evidence>
<organism evidence="6 7">
    <name type="scientific">Lachnoanaerobaculum saburreum</name>
    <dbReference type="NCBI Taxonomy" id="467210"/>
    <lineage>
        <taxon>Bacteria</taxon>
        <taxon>Bacillati</taxon>
        <taxon>Bacillota</taxon>
        <taxon>Clostridia</taxon>
        <taxon>Lachnospirales</taxon>
        <taxon>Lachnospiraceae</taxon>
        <taxon>Lachnoanaerobaculum</taxon>
    </lineage>
</organism>
<dbReference type="Pfam" id="PF00719">
    <property type="entry name" value="Pyrophosphatase"/>
    <property type="match status" value="1"/>
</dbReference>
<dbReference type="PATRIC" id="fig|467210.3.peg.2131"/>
<dbReference type="EMBL" id="LSDA01000112">
    <property type="protein sequence ID" value="KXB55477.1"/>
    <property type="molecule type" value="Genomic_DNA"/>
</dbReference>
<dbReference type="AlphaFoldDB" id="A0A133ZJ70"/>
<dbReference type="SUPFAM" id="SSF50324">
    <property type="entry name" value="Inorganic pyrophosphatase"/>
    <property type="match status" value="1"/>
</dbReference>
<dbReference type="EC" id="3.6.1.1" evidence="2"/>
<dbReference type="GO" id="GO:0004427">
    <property type="term" value="F:inorganic diphosphate phosphatase activity"/>
    <property type="evidence" value="ECO:0007669"/>
    <property type="project" value="UniProtKB-EC"/>
</dbReference>
<reference evidence="7" key="1">
    <citation type="submission" date="2016-01" db="EMBL/GenBank/DDBJ databases">
        <authorList>
            <person name="Mitreva M."/>
            <person name="Pepin K.H."/>
            <person name="Mihindukulasuriya K.A."/>
            <person name="Fulton R."/>
            <person name="Fronick C."/>
            <person name="O'Laughlin M."/>
            <person name="Miner T."/>
            <person name="Herter B."/>
            <person name="Rosa B.A."/>
            <person name="Cordes M."/>
            <person name="Tomlinson C."/>
            <person name="Wollam A."/>
            <person name="Palsikar V.B."/>
            <person name="Mardis E.R."/>
            <person name="Wilson R.K."/>
        </authorList>
    </citation>
    <scope>NUCLEOTIDE SEQUENCE [LARGE SCALE GENOMIC DNA]</scope>
    <source>
        <strain evidence="7">DNF00896</strain>
    </source>
</reference>
<gene>
    <name evidence="6" type="ORF">HMPREF1866_02153</name>
</gene>
<keyword evidence="7" id="KW-1185">Reference proteome</keyword>
<comment type="caution">
    <text evidence="6">The sequence shown here is derived from an EMBL/GenBank/DDBJ whole genome shotgun (WGS) entry which is preliminary data.</text>
</comment>
<accession>A0A133ZJ70</accession>
<sequence>MMLGLNLVMEDMIGKIVKVKVDRKLGSAHPDYPEHIYPINYGYIEGIIAPDGEEQDVYILGVDKAVDEYEGELIAVIKRDDDAEEKWVIAPIGIKFTVEEIEEAVRFQEKYFKSHIEML</sequence>
<protein>
    <recommendedName>
        <fullName evidence="2">inorganic diphosphatase</fullName>
        <ecNumber evidence="2">3.6.1.1</ecNumber>
    </recommendedName>
</protein>
<proteinExistence type="predicted"/>
<dbReference type="GO" id="GO:0005737">
    <property type="term" value="C:cytoplasm"/>
    <property type="evidence" value="ECO:0007669"/>
    <property type="project" value="InterPro"/>
</dbReference>
<dbReference type="GO" id="GO:0000287">
    <property type="term" value="F:magnesium ion binding"/>
    <property type="evidence" value="ECO:0007669"/>
    <property type="project" value="InterPro"/>
</dbReference>
<evidence type="ECO:0000256" key="4">
    <source>
        <dbReference type="ARBA" id="ARBA00022801"/>
    </source>
</evidence>
<keyword evidence="3" id="KW-0479">Metal-binding</keyword>
<comment type="cofactor">
    <cofactor evidence="1">
        <name>Mg(2+)</name>
        <dbReference type="ChEBI" id="CHEBI:18420"/>
    </cofactor>
</comment>
<dbReference type="GO" id="GO:0006796">
    <property type="term" value="P:phosphate-containing compound metabolic process"/>
    <property type="evidence" value="ECO:0007669"/>
    <property type="project" value="InterPro"/>
</dbReference>
<keyword evidence="5" id="KW-0460">Magnesium</keyword>
<dbReference type="InterPro" id="IPR008162">
    <property type="entry name" value="Pyrophosphatase"/>
</dbReference>
<dbReference type="Proteomes" id="UP000070394">
    <property type="component" value="Unassembled WGS sequence"/>
</dbReference>
<evidence type="ECO:0000256" key="5">
    <source>
        <dbReference type="ARBA" id="ARBA00022842"/>
    </source>
</evidence>
<evidence type="ECO:0000256" key="3">
    <source>
        <dbReference type="ARBA" id="ARBA00022723"/>
    </source>
</evidence>
<evidence type="ECO:0000256" key="2">
    <source>
        <dbReference type="ARBA" id="ARBA00012146"/>
    </source>
</evidence>
<evidence type="ECO:0000313" key="6">
    <source>
        <dbReference type="EMBL" id="KXB55477.1"/>
    </source>
</evidence>
<name>A0A133ZJ70_9FIRM</name>
<keyword evidence="4" id="KW-0378">Hydrolase</keyword>
<dbReference type="InterPro" id="IPR036649">
    <property type="entry name" value="Pyrophosphatase_sf"/>
</dbReference>
<dbReference type="Gene3D" id="3.90.80.10">
    <property type="entry name" value="Inorganic pyrophosphatase"/>
    <property type="match status" value="1"/>
</dbReference>